<sequence length="310" mass="33501">MRTSIALALSFALLLVVSSSSGVYGDNKVPAKKDQDTSPDVPKLEPVIPGANTTTTSTTPASTTSTTTAKTSTTPASTTTPTPPAPTPAPKPTVGKWNLTQENETVLVQMAGQLVISYYNSTEDKNNLTEATITIPSQSNLTWVSGTINATDETIKISWNSSGNGNNSIQFSFHNNNKTYFLKKVDVSVDPADLPKRVPNTVLNLVHKEEHFNTTINKSYKCLRLQTFNLTTEAADPQVPVSHLKVSDLRFEAFKKSKSTDFSDAEDCAFDTPDIVPIAVGCVLAGLVVIVLVVYLISRRRSQARGYVSM</sequence>
<accession>A0ACC2PEH5</accession>
<evidence type="ECO:0000313" key="1">
    <source>
        <dbReference type="EMBL" id="KAJ8680974.1"/>
    </source>
</evidence>
<dbReference type="Proteomes" id="UP001239111">
    <property type="component" value="Chromosome 2"/>
</dbReference>
<name>A0ACC2PEH5_9HYME</name>
<evidence type="ECO:0000313" key="2">
    <source>
        <dbReference type="Proteomes" id="UP001239111"/>
    </source>
</evidence>
<proteinExistence type="predicted"/>
<dbReference type="EMBL" id="CM056742">
    <property type="protein sequence ID" value="KAJ8680974.1"/>
    <property type="molecule type" value="Genomic_DNA"/>
</dbReference>
<organism evidence="1 2">
    <name type="scientific">Eretmocerus hayati</name>
    <dbReference type="NCBI Taxonomy" id="131215"/>
    <lineage>
        <taxon>Eukaryota</taxon>
        <taxon>Metazoa</taxon>
        <taxon>Ecdysozoa</taxon>
        <taxon>Arthropoda</taxon>
        <taxon>Hexapoda</taxon>
        <taxon>Insecta</taxon>
        <taxon>Pterygota</taxon>
        <taxon>Neoptera</taxon>
        <taxon>Endopterygota</taxon>
        <taxon>Hymenoptera</taxon>
        <taxon>Apocrita</taxon>
        <taxon>Proctotrupomorpha</taxon>
        <taxon>Chalcidoidea</taxon>
        <taxon>Aphelinidae</taxon>
        <taxon>Aphelininae</taxon>
        <taxon>Eretmocerus</taxon>
    </lineage>
</organism>
<reference evidence="1" key="1">
    <citation type="submission" date="2023-04" db="EMBL/GenBank/DDBJ databases">
        <title>A chromosome-level genome assembly of the parasitoid wasp Eretmocerus hayati.</title>
        <authorList>
            <person name="Zhong Y."/>
            <person name="Liu S."/>
            <person name="Liu Y."/>
        </authorList>
    </citation>
    <scope>NUCLEOTIDE SEQUENCE</scope>
    <source>
        <strain evidence="1">ZJU_SS_LIU_2023</strain>
    </source>
</reference>
<gene>
    <name evidence="1" type="ORF">QAD02_016761</name>
</gene>
<protein>
    <submittedName>
        <fullName evidence="1">Uncharacterized protein</fullName>
    </submittedName>
</protein>
<comment type="caution">
    <text evidence="1">The sequence shown here is derived from an EMBL/GenBank/DDBJ whole genome shotgun (WGS) entry which is preliminary data.</text>
</comment>
<keyword evidence="2" id="KW-1185">Reference proteome</keyword>